<dbReference type="Gene3D" id="2.30.29.30">
    <property type="entry name" value="Pleckstrin-homology domain (PH domain)/Phosphotyrosine-binding domain (PTB)"/>
    <property type="match status" value="1"/>
</dbReference>
<feature type="region of interest" description="Disordered" evidence="1">
    <location>
        <begin position="916"/>
        <end position="944"/>
    </location>
</feature>
<dbReference type="InterPro" id="IPR036860">
    <property type="entry name" value="SH2_dom_sf"/>
</dbReference>
<dbReference type="OrthoDB" id="10013007at2759"/>
<accession>A0A8S9YDA2</accession>
<dbReference type="SUPFAM" id="SSF50729">
    <property type="entry name" value="PH domain-like"/>
    <property type="match status" value="1"/>
</dbReference>
<gene>
    <name evidence="3" type="ORF">EG68_10038</name>
</gene>
<dbReference type="SUPFAM" id="SSF55550">
    <property type="entry name" value="SH2 domain"/>
    <property type="match status" value="1"/>
</dbReference>
<organism evidence="3 4">
    <name type="scientific">Paragonimus skrjabini miyazakii</name>
    <dbReference type="NCBI Taxonomy" id="59628"/>
    <lineage>
        <taxon>Eukaryota</taxon>
        <taxon>Metazoa</taxon>
        <taxon>Spiralia</taxon>
        <taxon>Lophotrochozoa</taxon>
        <taxon>Platyhelminthes</taxon>
        <taxon>Trematoda</taxon>
        <taxon>Digenea</taxon>
        <taxon>Plagiorchiida</taxon>
        <taxon>Troglotremata</taxon>
        <taxon>Troglotrematidae</taxon>
        <taxon>Paragonimus</taxon>
    </lineage>
</organism>
<dbReference type="CDD" id="cd00173">
    <property type="entry name" value="SH2"/>
    <property type="match status" value="1"/>
</dbReference>
<dbReference type="EMBL" id="JTDE01021288">
    <property type="protein sequence ID" value="KAF7233133.1"/>
    <property type="molecule type" value="Genomic_DNA"/>
</dbReference>
<protein>
    <recommendedName>
        <fullName evidence="2">PID domain-containing protein</fullName>
    </recommendedName>
</protein>
<dbReference type="Proteomes" id="UP000822476">
    <property type="component" value="Unassembled WGS sequence"/>
</dbReference>
<dbReference type="AlphaFoldDB" id="A0A8S9YDA2"/>
<evidence type="ECO:0000313" key="3">
    <source>
        <dbReference type="EMBL" id="KAF7233133.1"/>
    </source>
</evidence>
<feature type="region of interest" description="Disordered" evidence="1">
    <location>
        <begin position="174"/>
        <end position="213"/>
    </location>
</feature>
<feature type="region of interest" description="Disordered" evidence="1">
    <location>
        <begin position="465"/>
        <end position="486"/>
    </location>
</feature>
<comment type="caution">
    <text evidence="3">The sequence shown here is derived from an EMBL/GenBank/DDBJ whole genome shotgun (WGS) entry which is preliminary data.</text>
</comment>
<feature type="region of interest" description="Disordered" evidence="1">
    <location>
        <begin position="1057"/>
        <end position="1089"/>
    </location>
</feature>
<feature type="region of interest" description="Disordered" evidence="1">
    <location>
        <begin position="956"/>
        <end position="981"/>
    </location>
</feature>
<dbReference type="CDD" id="cd13157">
    <property type="entry name" value="PTB_tensin-related"/>
    <property type="match status" value="1"/>
</dbReference>
<feature type="compositionally biased region" description="Pro residues" evidence="1">
    <location>
        <begin position="198"/>
        <end position="210"/>
    </location>
</feature>
<evidence type="ECO:0000259" key="2">
    <source>
        <dbReference type="PROSITE" id="PS01179"/>
    </source>
</evidence>
<dbReference type="PROSITE" id="PS01179">
    <property type="entry name" value="PID"/>
    <property type="match status" value="1"/>
</dbReference>
<sequence>MDDISNPDNVYRYALYIGSFAVKGNDHHERISTIHKELEALRVFNRSKRITVCVTIKGIKICSEDGLTVFMAHALRRISYATCDAAFKQVAFLAREPAGEASLQYCHVFVTETSPQAEELNRIVGDAFQLAYIRQRLTEIHCNGDNGSNANEKAVTRLPRLCDQHSRWPVQSTLAAMSSSDSSHASGNNASVLDMLELPPPPTCPPPPLSNRPESDFPIVSAAGDAVPLGRSASDPTNPLRAILDCGLADNRDTDAAADLTVVDQRKICNSSDELENRFRRISTPQAADAAFRRRHFLHRGTENRFSGIADMQILGGSTRQPRRRQGLSWTNLFASTRHSAFIPGVASGTDREASDLLEILSAQRSPQKQPHIFVDLRTFAGGSPVVALKERLDAQAVADAKANAFAEAAAVLAAAKQASECTSSPSRSDEVLPSRLTPVSIPVVTSASPCSTTSGFIATTTASTHNEPNVSVHESAESPPTPPVRMHSLRRGLHLSPANHPSLSTQIVSSSFPDRIYDEAETEAKDRTADATTVICHRRGVSHSHEVKGPLQHSMDNGYLSRRLDATVNNPPYFSRQPVSSRLADAAPVRPRQSALRNVNSQSSPMAIADNRARQALINNTSSPSFRLPATSITSQTNQNPVPTRDRRSTKPLPSRQTHVSVGHPTQPAPGIPVGSFRAPLHVTVAETSIPRDTSFTSSMTTHMGCVPTGVNGNSGLTHSGWIQQQTAVDGSNVMSTSTFSAETPTPTATPTPTQTPQPSLSNSHDSNNAIGSFLVRNSVSHPDCCALSVRVPLSDNPTGIIHYLIQRTTSGVRLKMELDSCCLASSRHSPSRCERHCYVVSRAVTLPTAELIRTRLPQGILDAQRFLYTRIICGLDKEWPSLKALITHLTVMPEMLPCPLRLPAHMSNPIFTQADERPSATGCNPQGSDPILDGSGSSSRRNLRATTHAELLQSVSSLPSRPVPPSCASRSYSSKTNGSAPSAVIAPHCVSAQTSSFQPLSNVDSTNGQFDNRQLLAISTACETRVHERVLVTTPDSIGTNVIHLSSNFSESLGATGHWDQRREPPIHSGQGSAIESREAEDEDEDYQRLSDFSSILADLKLKPDREVTSC</sequence>
<feature type="compositionally biased region" description="Polar residues" evidence="1">
    <location>
        <begin position="623"/>
        <end position="643"/>
    </location>
</feature>
<dbReference type="Pfam" id="PF00640">
    <property type="entry name" value="PID"/>
    <property type="match status" value="1"/>
</dbReference>
<evidence type="ECO:0000313" key="4">
    <source>
        <dbReference type="Proteomes" id="UP000822476"/>
    </source>
</evidence>
<feature type="region of interest" description="Disordered" evidence="1">
    <location>
        <begin position="734"/>
        <end position="767"/>
    </location>
</feature>
<reference evidence="3" key="1">
    <citation type="submission" date="2019-07" db="EMBL/GenBank/DDBJ databases">
        <title>Annotation for the trematode Paragonimus miyazaki's.</title>
        <authorList>
            <person name="Choi Y.-J."/>
        </authorList>
    </citation>
    <scope>NUCLEOTIDE SEQUENCE</scope>
    <source>
        <strain evidence="3">Japan</strain>
    </source>
</reference>
<dbReference type="SMART" id="SM00462">
    <property type="entry name" value="PTB"/>
    <property type="match status" value="1"/>
</dbReference>
<feature type="compositionally biased region" description="Low complexity" evidence="1">
    <location>
        <begin position="174"/>
        <end position="191"/>
    </location>
</feature>
<dbReference type="InterPro" id="IPR011993">
    <property type="entry name" value="PH-like_dom_sf"/>
</dbReference>
<dbReference type="Gene3D" id="3.30.505.10">
    <property type="entry name" value="SH2 domain"/>
    <property type="match status" value="1"/>
</dbReference>
<feature type="compositionally biased region" description="Polar residues" evidence="1">
    <location>
        <begin position="970"/>
        <end position="981"/>
    </location>
</feature>
<keyword evidence="4" id="KW-1185">Reference proteome</keyword>
<dbReference type="PANTHER" id="PTHR15832">
    <property type="entry name" value="SHC (SRC HOMOLOGY DOMAIN C-TERMINAL) ADAPTOR HOMOLOG"/>
    <property type="match status" value="1"/>
</dbReference>
<feature type="domain" description="PID" evidence="2">
    <location>
        <begin position="14"/>
        <end position="132"/>
    </location>
</feature>
<name>A0A8S9YDA2_9TREM</name>
<dbReference type="PANTHER" id="PTHR15832:SF2">
    <property type="entry name" value="SH2 DOMAIN-CONTAINING PROTEIN"/>
    <property type="match status" value="1"/>
</dbReference>
<proteinExistence type="predicted"/>
<feature type="region of interest" description="Disordered" evidence="1">
    <location>
        <begin position="623"/>
        <end position="676"/>
    </location>
</feature>
<feature type="compositionally biased region" description="Low complexity" evidence="1">
    <location>
        <begin position="737"/>
        <end position="748"/>
    </location>
</feature>
<dbReference type="InterPro" id="IPR006020">
    <property type="entry name" value="PTB/PI_dom"/>
</dbReference>
<evidence type="ECO:0000256" key="1">
    <source>
        <dbReference type="SAM" id="MobiDB-lite"/>
    </source>
</evidence>